<dbReference type="PATRIC" id="fig|929558.5.peg.1231"/>
<dbReference type="EMBL" id="AFRZ01000001">
    <property type="protein sequence ID" value="EHP29763.1"/>
    <property type="molecule type" value="Genomic_DNA"/>
</dbReference>
<dbReference type="RefSeq" id="WP_008335559.1">
    <property type="nucleotide sequence ID" value="NZ_AFRZ01000001.1"/>
</dbReference>
<name>B6BGX9_SULGG</name>
<comment type="caution">
    <text evidence="1">The sequence shown here is derived from an EMBL/GenBank/DDBJ whole genome shotgun (WGS) entry which is preliminary data.</text>
</comment>
<protein>
    <submittedName>
        <fullName evidence="1">Uncharacterized protein</fullName>
    </submittedName>
</protein>
<accession>B6BGX9</accession>
<reference evidence="1 2" key="1">
    <citation type="journal article" date="2012" name="Proc. Natl. Acad. Sci. U.S.A.">
        <title>Genome and physiology of a model Epsilonproteobacterium responsible for sulfide detoxification in marine oxygen depletion zones.</title>
        <authorList>
            <person name="Grote J."/>
            <person name="Schott T."/>
            <person name="Bruckner C.G."/>
            <person name="Glockner F.O."/>
            <person name="Jost G."/>
            <person name="Teeling H."/>
            <person name="Labrenz M."/>
            <person name="Jurgens K."/>
        </authorList>
    </citation>
    <scope>NUCLEOTIDE SEQUENCE [LARGE SCALE GENOMIC DNA]</scope>
    <source>
        <strain evidence="1 2">GD1</strain>
    </source>
</reference>
<proteinExistence type="predicted"/>
<dbReference type="STRING" id="929558.SMGD1_1239"/>
<evidence type="ECO:0000313" key="1">
    <source>
        <dbReference type="EMBL" id="EHP29763.1"/>
    </source>
</evidence>
<gene>
    <name evidence="1" type="ORF">SMGD1_1239</name>
</gene>
<keyword evidence="2" id="KW-1185">Reference proteome</keyword>
<dbReference type="AlphaFoldDB" id="B6BGX9"/>
<evidence type="ECO:0000313" key="2">
    <source>
        <dbReference type="Proteomes" id="UP000006431"/>
    </source>
</evidence>
<dbReference type="eggNOG" id="ENOG5032P16">
    <property type="taxonomic scope" value="Bacteria"/>
</dbReference>
<organism evidence="1 2">
    <name type="scientific">Sulfurimonas gotlandica (strain DSM 19862 / JCM 16533 / GD1)</name>
    <dbReference type="NCBI Taxonomy" id="929558"/>
    <lineage>
        <taxon>Bacteria</taxon>
        <taxon>Pseudomonadati</taxon>
        <taxon>Campylobacterota</taxon>
        <taxon>Epsilonproteobacteria</taxon>
        <taxon>Campylobacterales</taxon>
        <taxon>Sulfurimonadaceae</taxon>
        <taxon>Sulfurimonas</taxon>
    </lineage>
</organism>
<dbReference type="HOGENOM" id="CLU_1980453_0_0_7"/>
<sequence length="121" mass="13482">MKPLLAKDLPNFTSRFGNFVDAEIRSVEVISATIIQVIIACQDSARGFDWLTLNFEFSAVSDARLLDNSKLNLVDMSEGISLINEDNYFAFAIGDYHNLSGIKNATSYIISSSIKYEEGQF</sequence>
<dbReference type="OrthoDB" id="5334973at2"/>
<accession>H1FZE9</accession>
<dbReference type="Proteomes" id="UP000006431">
    <property type="component" value="Unassembled WGS sequence"/>
</dbReference>